<dbReference type="PROSITE" id="PS51186">
    <property type="entry name" value="GNAT"/>
    <property type="match status" value="1"/>
</dbReference>
<evidence type="ECO:0000313" key="2">
    <source>
        <dbReference type="EMBL" id="TMW68378.1"/>
    </source>
</evidence>
<evidence type="ECO:0000313" key="3">
    <source>
        <dbReference type="Proteomes" id="UP000794436"/>
    </source>
</evidence>
<name>A0A8K1CU93_PYTOL</name>
<protein>
    <recommendedName>
        <fullName evidence="1">N-acetyltransferase domain-containing protein</fullName>
    </recommendedName>
</protein>
<dbReference type="InterPro" id="IPR000182">
    <property type="entry name" value="GNAT_dom"/>
</dbReference>
<dbReference type="InterPro" id="IPR016181">
    <property type="entry name" value="Acyl_CoA_acyltransferase"/>
</dbReference>
<dbReference type="EMBL" id="SPLM01000002">
    <property type="protein sequence ID" value="TMW68378.1"/>
    <property type="molecule type" value="Genomic_DNA"/>
</dbReference>
<dbReference type="PANTHER" id="PTHR13355:SF22">
    <property type="entry name" value="SLL0786 PROTEIN"/>
    <property type="match status" value="1"/>
</dbReference>
<evidence type="ECO:0000259" key="1">
    <source>
        <dbReference type="PROSITE" id="PS51186"/>
    </source>
</evidence>
<keyword evidence="3" id="KW-1185">Reference proteome</keyword>
<feature type="domain" description="N-acetyltransferase" evidence="1">
    <location>
        <begin position="3"/>
        <end position="150"/>
    </location>
</feature>
<dbReference type="SUPFAM" id="SSF55729">
    <property type="entry name" value="Acyl-CoA N-acyltransferases (Nat)"/>
    <property type="match status" value="1"/>
</dbReference>
<dbReference type="PANTHER" id="PTHR13355">
    <property type="entry name" value="GLUCOSAMINE 6-PHOSPHATE N-ACETYLTRANSFERASE"/>
    <property type="match status" value="1"/>
</dbReference>
<dbReference type="InterPro" id="IPR039143">
    <property type="entry name" value="GNPNAT1-like"/>
</dbReference>
<reference evidence="2" key="1">
    <citation type="submission" date="2019-03" db="EMBL/GenBank/DDBJ databases">
        <title>Long read genome sequence of the mycoparasitic Pythium oligandrum ATCC 38472 isolated from sugarbeet rhizosphere.</title>
        <authorList>
            <person name="Gaulin E."/>
        </authorList>
    </citation>
    <scope>NUCLEOTIDE SEQUENCE</scope>
    <source>
        <strain evidence="2">ATCC 38472_TT</strain>
    </source>
</reference>
<dbReference type="GO" id="GO:0008080">
    <property type="term" value="F:N-acetyltransferase activity"/>
    <property type="evidence" value="ECO:0007669"/>
    <property type="project" value="TreeGrafter"/>
</dbReference>
<accession>A0A8K1CU93</accession>
<dbReference type="UniPathway" id="UPA00113">
    <property type="reaction ID" value="UER00529"/>
</dbReference>
<dbReference type="CDD" id="cd04301">
    <property type="entry name" value="NAT_SF"/>
    <property type="match status" value="1"/>
</dbReference>
<dbReference type="Pfam" id="PF13673">
    <property type="entry name" value="Acetyltransf_10"/>
    <property type="match status" value="1"/>
</dbReference>
<dbReference type="AlphaFoldDB" id="A0A8K1CU93"/>
<dbReference type="Proteomes" id="UP000794436">
    <property type="component" value="Unassembled WGS sequence"/>
</dbReference>
<dbReference type="GO" id="GO:0006048">
    <property type="term" value="P:UDP-N-acetylglucosamine biosynthetic process"/>
    <property type="evidence" value="ECO:0007669"/>
    <property type="project" value="UniProtKB-UniPathway"/>
</dbReference>
<gene>
    <name evidence="2" type="ORF">Poli38472_005846</name>
</gene>
<sequence>MPLEVTRVTANEGFEIAKRLRYEVFIRGLGFDPKVDDDEYDFLDTTVHLVGRDVETNEYVAVIRCVVDPVKREGKVGRVGVLTKFQGKGYGGVLIEEVHRVIKSQCDTVLLAARPEKVGFYNRYGYARTSDETFLDDCGLDLCWMAKNLVDNE</sequence>
<comment type="caution">
    <text evidence="2">The sequence shown here is derived from an EMBL/GenBank/DDBJ whole genome shotgun (WGS) entry which is preliminary data.</text>
</comment>
<dbReference type="Gene3D" id="3.40.630.30">
    <property type="match status" value="1"/>
</dbReference>
<proteinExistence type="predicted"/>
<organism evidence="2 3">
    <name type="scientific">Pythium oligandrum</name>
    <name type="common">Mycoparasitic fungus</name>
    <dbReference type="NCBI Taxonomy" id="41045"/>
    <lineage>
        <taxon>Eukaryota</taxon>
        <taxon>Sar</taxon>
        <taxon>Stramenopiles</taxon>
        <taxon>Oomycota</taxon>
        <taxon>Peronosporomycetes</taxon>
        <taxon>Pythiales</taxon>
        <taxon>Pythiaceae</taxon>
        <taxon>Pythium</taxon>
    </lineage>
</organism>